<proteinExistence type="predicted"/>
<evidence type="ECO:0000313" key="2">
    <source>
        <dbReference type="EMBL" id="ODN70090.1"/>
    </source>
</evidence>
<dbReference type="EMBL" id="MCRJ01000062">
    <property type="protein sequence ID" value="ODN70090.1"/>
    <property type="molecule type" value="Genomic_DNA"/>
</dbReference>
<accession>A0A1E3H1A4</accession>
<reference evidence="2 3" key="1">
    <citation type="submission" date="2016-07" db="EMBL/GenBank/DDBJ databases">
        <title>Draft Genome Sequence of Methylobrevis pamukkalensis PK2.</title>
        <authorList>
            <person name="Vasilenko O.V."/>
            <person name="Doronina N.V."/>
            <person name="Shmareva M.N."/>
            <person name="Tarlachkov S.V."/>
            <person name="Mustakhimov I."/>
            <person name="Trotsenko Y.A."/>
        </authorList>
    </citation>
    <scope>NUCLEOTIDE SEQUENCE [LARGE SCALE GENOMIC DNA]</scope>
    <source>
        <strain evidence="2 3">PK2</strain>
    </source>
</reference>
<keyword evidence="3" id="KW-1185">Reference proteome</keyword>
<comment type="caution">
    <text evidence="2">The sequence shown here is derived from an EMBL/GenBank/DDBJ whole genome shotgun (WGS) entry which is preliminary data.</text>
</comment>
<organism evidence="2 3">
    <name type="scientific">Methylobrevis pamukkalensis</name>
    <dbReference type="NCBI Taxonomy" id="1439726"/>
    <lineage>
        <taxon>Bacteria</taxon>
        <taxon>Pseudomonadati</taxon>
        <taxon>Pseudomonadota</taxon>
        <taxon>Alphaproteobacteria</taxon>
        <taxon>Hyphomicrobiales</taxon>
        <taxon>Pleomorphomonadaceae</taxon>
        <taxon>Methylobrevis</taxon>
    </lineage>
</organism>
<evidence type="ECO:0000313" key="3">
    <source>
        <dbReference type="Proteomes" id="UP000094622"/>
    </source>
</evidence>
<dbReference type="AlphaFoldDB" id="A0A1E3H1A4"/>
<evidence type="ECO:0000256" key="1">
    <source>
        <dbReference type="SAM" id="MobiDB-lite"/>
    </source>
</evidence>
<feature type="region of interest" description="Disordered" evidence="1">
    <location>
        <begin position="25"/>
        <end position="45"/>
    </location>
</feature>
<protein>
    <submittedName>
        <fullName evidence="2">Uncharacterized protein</fullName>
    </submittedName>
</protein>
<name>A0A1E3H1A4_9HYPH</name>
<dbReference type="Proteomes" id="UP000094622">
    <property type="component" value="Unassembled WGS sequence"/>
</dbReference>
<dbReference type="RefSeq" id="WP_169833567.1">
    <property type="nucleotide sequence ID" value="NZ_MCRJ01000062.1"/>
</dbReference>
<gene>
    <name evidence="2" type="ORF">A6302_02569</name>
</gene>
<sequence>MTSRPIILALVVLAVLAVGYGMLSASTPETEDTTGQQPPHSLQNE</sequence>